<keyword evidence="1" id="KW-0472">Membrane</keyword>
<protein>
    <submittedName>
        <fullName evidence="5">ZP domain-containing protein</fullName>
    </submittedName>
</protein>
<keyword evidence="1" id="KW-1133">Transmembrane helix</keyword>
<reference evidence="5" key="1">
    <citation type="submission" date="2017-02" db="UniProtKB">
        <authorList>
            <consortium name="WormBaseParasite"/>
        </authorList>
    </citation>
    <scope>IDENTIFICATION</scope>
</reference>
<dbReference type="PANTHER" id="PTHR38626:SF4">
    <property type="entry name" value="SKN-1 DEPENDENT ZYGOTIC TRANSCRIPT"/>
    <property type="match status" value="1"/>
</dbReference>
<dbReference type="Proteomes" id="UP000038045">
    <property type="component" value="Unplaced"/>
</dbReference>
<evidence type="ECO:0000313" key="4">
    <source>
        <dbReference type="Proteomes" id="UP000038045"/>
    </source>
</evidence>
<evidence type="ECO:0000256" key="1">
    <source>
        <dbReference type="SAM" id="Phobius"/>
    </source>
</evidence>
<organism evidence="4 5">
    <name type="scientific">Parastrongyloides trichosuri</name>
    <name type="common">Possum-specific nematode worm</name>
    <dbReference type="NCBI Taxonomy" id="131310"/>
    <lineage>
        <taxon>Eukaryota</taxon>
        <taxon>Metazoa</taxon>
        <taxon>Ecdysozoa</taxon>
        <taxon>Nematoda</taxon>
        <taxon>Chromadorea</taxon>
        <taxon>Rhabditida</taxon>
        <taxon>Tylenchina</taxon>
        <taxon>Panagrolaimomorpha</taxon>
        <taxon>Strongyloidoidea</taxon>
        <taxon>Strongyloididae</taxon>
        <taxon>Parastrongyloides</taxon>
    </lineage>
</organism>
<sequence>MNTILLLLLLLIPFLITSKEQDRFWIVGEILSVQWKRGCLSAERCTNPRFQIVSQQLDVEEIQRVDFPLHVTSTRNVGFNNYFSNGNPESLIISIKIVGIDPLYNIPLDCDKTSNVRAFSTPVVNHSLSPEGSPSVIEFEGKCFTAIIQLKKYDTICPWCSESKSLDNIDDTVIPDNLALGQVQINQKVFIIIMGIFLSVISLSSIFLLFLYIKQKKEIKRRRNEICRYPQIPSTKIKIGIPSDDGYETIYDKEKSTSVSIQRNSFYSSGYPSSQNSATSILSHNNTPIDISSNFI</sequence>
<dbReference type="InterPro" id="IPR040426">
    <property type="entry name" value="C05B5.4-like"/>
</dbReference>
<proteinExistence type="predicted"/>
<evidence type="ECO:0000313" key="5">
    <source>
        <dbReference type="WBParaSite" id="PTRK_0000395800.1"/>
    </source>
</evidence>
<keyword evidence="1" id="KW-0812">Transmembrane</keyword>
<dbReference type="WBParaSite" id="PTRK_0000395800.1">
    <property type="protein sequence ID" value="PTRK_0000395800.1"/>
    <property type="gene ID" value="PTRK_0000395800"/>
</dbReference>
<feature type="signal peptide" evidence="2">
    <location>
        <begin position="1"/>
        <end position="18"/>
    </location>
</feature>
<dbReference type="PANTHER" id="PTHR38626">
    <property type="entry name" value="SKN-1 DEPENDENT ZYGOTIC TRANSCRIPT-RELATED"/>
    <property type="match status" value="1"/>
</dbReference>
<dbReference type="InterPro" id="IPR057569">
    <property type="entry name" value="C2_nem"/>
</dbReference>
<keyword evidence="2" id="KW-0732">Signal</keyword>
<feature type="domain" description="C2" evidence="3">
    <location>
        <begin position="24"/>
        <end position="154"/>
    </location>
</feature>
<evidence type="ECO:0000256" key="2">
    <source>
        <dbReference type="SAM" id="SignalP"/>
    </source>
</evidence>
<feature type="transmembrane region" description="Helical" evidence="1">
    <location>
        <begin position="189"/>
        <end position="213"/>
    </location>
</feature>
<feature type="chain" id="PRO_5005891326" evidence="2">
    <location>
        <begin position="19"/>
        <end position="296"/>
    </location>
</feature>
<accession>A0A0N4Z9H0</accession>
<keyword evidence="4" id="KW-1185">Reference proteome</keyword>
<dbReference type="Pfam" id="PF25330">
    <property type="entry name" value="C2_nem"/>
    <property type="match status" value="1"/>
</dbReference>
<name>A0A0N4Z9H0_PARTI</name>
<evidence type="ECO:0000259" key="3">
    <source>
        <dbReference type="Pfam" id="PF25330"/>
    </source>
</evidence>
<dbReference type="AlphaFoldDB" id="A0A0N4Z9H0"/>